<dbReference type="SUPFAM" id="SSF55874">
    <property type="entry name" value="ATPase domain of HSP90 chaperone/DNA topoisomerase II/histidine kinase"/>
    <property type="match status" value="1"/>
</dbReference>
<dbReference type="InterPro" id="IPR000700">
    <property type="entry name" value="PAS-assoc_C"/>
</dbReference>
<dbReference type="CDD" id="cd00075">
    <property type="entry name" value="HATPase"/>
    <property type="match status" value="1"/>
</dbReference>
<dbReference type="SMART" id="SM00387">
    <property type="entry name" value="HATPase_c"/>
    <property type="match status" value="1"/>
</dbReference>
<dbReference type="PRINTS" id="PR00344">
    <property type="entry name" value="BCTRLSENSOR"/>
</dbReference>
<dbReference type="SUPFAM" id="SSF158472">
    <property type="entry name" value="HAMP domain-like"/>
    <property type="match status" value="1"/>
</dbReference>
<dbReference type="EC" id="2.7.13.3" evidence="3"/>
<dbReference type="PROSITE" id="PS50109">
    <property type="entry name" value="HIS_KIN"/>
    <property type="match status" value="1"/>
</dbReference>
<comment type="catalytic activity">
    <reaction evidence="1">
        <text>ATP + protein L-histidine = ADP + protein N-phospho-L-histidine.</text>
        <dbReference type="EC" id="2.7.13.3"/>
    </reaction>
</comment>
<dbReference type="Pfam" id="PF00512">
    <property type="entry name" value="HisKA"/>
    <property type="match status" value="1"/>
</dbReference>
<dbReference type="RefSeq" id="WP_133628445.1">
    <property type="nucleotide sequence ID" value="NZ_SOAZ01000014.1"/>
</dbReference>
<dbReference type="InterPro" id="IPR003594">
    <property type="entry name" value="HATPase_dom"/>
</dbReference>
<keyword evidence="9" id="KW-0067">ATP-binding</keyword>
<keyword evidence="5" id="KW-0597">Phosphoprotein</keyword>
<evidence type="ECO:0000256" key="8">
    <source>
        <dbReference type="ARBA" id="ARBA00022777"/>
    </source>
</evidence>
<dbReference type="Gene3D" id="3.30.450.20">
    <property type="entry name" value="PAS domain"/>
    <property type="match status" value="1"/>
</dbReference>
<dbReference type="CDD" id="cd06225">
    <property type="entry name" value="HAMP"/>
    <property type="match status" value="1"/>
</dbReference>
<dbReference type="InterPro" id="IPR003660">
    <property type="entry name" value="HAMP_dom"/>
</dbReference>
<dbReference type="FunFam" id="3.30.565.10:FF:000023">
    <property type="entry name" value="PAS domain-containing sensor histidine kinase"/>
    <property type="match status" value="1"/>
</dbReference>
<dbReference type="EMBL" id="SOAZ01000014">
    <property type="protein sequence ID" value="TDT52046.1"/>
    <property type="molecule type" value="Genomic_DNA"/>
</dbReference>
<proteinExistence type="predicted"/>
<dbReference type="GO" id="GO:0030295">
    <property type="term" value="F:protein kinase activator activity"/>
    <property type="evidence" value="ECO:0007669"/>
    <property type="project" value="TreeGrafter"/>
</dbReference>
<reference evidence="17 18" key="1">
    <citation type="submission" date="2019-03" db="EMBL/GenBank/DDBJ databases">
        <title>Genomic Encyclopedia of Type Strains, Phase IV (KMG-IV): sequencing the most valuable type-strain genomes for metagenomic binning, comparative biology and taxonomic classification.</title>
        <authorList>
            <person name="Goeker M."/>
        </authorList>
    </citation>
    <scope>NUCLEOTIDE SEQUENCE [LARGE SCALE GENOMIC DNA]</scope>
    <source>
        <strain evidence="17 18">DSM 24455</strain>
    </source>
</reference>
<evidence type="ECO:0000313" key="17">
    <source>
        <dbReference type="EMBL" id="TDT52046.1"/>
    </source>
</evidence>
<evidence type="ECO:0000256" key="11">
    <source>
        <dbReference type="ARBA" id="ARBA00023136"/>
    </source>
</evidence>
<dbReference type="Proteomes" id="UP000295325">
    <property type="component" value="Unassembled WGS sequence"/>
</dbReference>
<feature type="transmembrane region" description="Helical" evidence="12">
    <location>
        <begin position="184"/>
        <end position="204"/>
    </location>
</feature>
<evidence type="ECO:0000256" key="7">
    <source>
        <dbReference type="ARBA" id="ARBA00022741"/>
    </source>
</evidence>
<dbReference type="Gene3D" id="3.30.565.10">
    <property type="entry name" value="Histidine kinase-like ATPase, C-terminal domain"/>
    <property type="match status" value="1"/>
</dbReference>
<evidence type="ECO:0000256" key="5">
    <source>
        <dbReference type="ARBA" id="ARBA00022553"/>
    </source>
</evidence>
<gene>
    <name evidence="17" type="ORF">EDD71_11426</name>
</gene>
<dbReference type="SMART" id="SM00304">
    <property type="entry name" value="HAMP"/>
    <property type="match status" value="1"/>
</dbReference>
<dbReference type="PROSITE" id="PS50113">
    <property type="entry name" value="PAC"/>
    <property type="match status" value="1"/>
</dbReference>
<dbReference type="Gene3D" id="6.10.340.10">
    <property type="match status" value="1"/>
</dbReference>
<dbReference type="GO" id="GO:0007234">
    <property type="term" value="P:osmosensory signaling via phosphorelay pathway"/>
    <property type="evidence" value="ECO:0007669"/>
    <property type="project" value="TreeGrafter"/>
</dbReference>
<keyword evidence="18" id="KW-1185">Reference proteome</keyword>
<keyword evidence="12" id="KW-0812">Transmembrane</keyword>
<sequence length="620" mass="70494">MLKTLKNKITFVYMCLVLLIAVVGITATFKLYDITKSIDGLMVNNYKSINAVNNMLEIVQNQNVDILNYIYEDKEKAIDSFHKDTNSFYKWFSIEYNNITEVGEKEHNERINEYYVEYVKLFSNLQEIRNNEGIESAVKFYNEKILPLQNSIKDELKNLSLLNERAMLTSKDEAARDSQSSLKIVLIMSAGALIGGFLVSIYFINKFFKPIVLLTETMKSVREGNLDKQAPVMSKDEIGELAQEFNNMTRRLQEFEQSTLGKLLNEKNKSLAIVKSISDPLIVLDTSYRIVLLNKACEDVFNLVEDKVINRHLLEAIRDGNLFDHVSSMLASNEDEHKQKIMYFKSNNKEYYFNVIVTAVRDGNSNINGVVVLFQDVTNLKQLEKMKTDLISTISHEFKTPLTSILIGTSLVEDESLGELNEKQKEIINAIKEDGERLSSLVNNLIDLSKIESDKSIFKFEKCSIEDVILNSIKGFYAQAEDKNINLYYKVTENLPQVVADFEKITWVINNLISNALKATGEGGEISINAYARQNRIYVSVKDTGAGIPEEYRKKIFDKFTQLDDPHFERSGSGLGLAIAKEIIEAHQGEIWCESKLNAGSNFIFTLPLNKTEESLGGNI</sequence>
<evidence type="ECO:0000259" key="16">
    <source>
        <dbReference type="PROSITE" id="PS50885"/>
    </source>
</evidence>
<dbReference type="GO" id="GO:0000156">
    <property type="term" value="F:phosphorelay response regulator activity"/>
    <property type="evidence" value="ECO:0007669"/>
    <property type="project" value="TreeGrafter"/>
</dbReference>
<dbReference type="AlphaFoldDB" id="A0A4R7KC29"/>
<dbReference type="InterPro" id="IPR024478">
    <property type="entry name" value="HlyB_4HB_MCP"/>
</dbReference>
<keyword evidence="10" id="KW-0902">Two-component regulatory system</keyword>
<dbReference type="PANTHER" id="PTHR42878">
    <property type="entry name" value="TWO-COMPONENT HISTIDINE KINASE"/>
    <property type="match status" value="1"/>
</dbReference>
<evidence type="ECO:0000256" key="10">
    <source>
        <dbReference type="ARBA" id="ARBA00023012"/>
    </source>
</evidence>
<protein>
    <recommendedName>
        <fullName evidence="3">histidine kinase</fullName>
        <ecNumber evidence="3">2.7.13.3</ecNumber>
    </recommendedName>
</protein>
<feature type="domain" description="HAMP" evidence="16">
    <location>
        <begin position="205"/>
        <end position="257"/>
    </location>
</feature>
<dbReference type="PROSITE" id="PS50112">
    <property type="entry name" value="PAS"/>
    <property type="match status" value="1"/>
</dbReference>
<keyword evidence="6" id="KW-0808">Transferase</keyword>
<dbReference type="PROSITE" id="PS50885">
    <property type="entry name" value="HAMP"/>
    <property type="match status" value="1"/>
</dbReference>
<accession>A0A4R7KC29</accession>
<dbReference type="InterPro" id="IPR036890">
    <property type="entry name" value="HATPase_C_sf"/>
</dbReference>
<dbReference type="Pfam" id="PF02518">
    <property type="entry name" value="HATPase_c"/>
    <property type="match status" value="1"/>
</dbReference>
<evidence type="ECO:0000256" key="4">
    <source>
        <dbReference type="ARBA" id="ARBA00022475"/>
    </source>
</evidence>
<evidence type="ECO:0000256" key="1">
    <source>
        <dbReference type="ARBA" id="ARBA00000085"/>
    </source>
</evidence>
<name>A0A4R7KC29_9CLOT</name>
<keyword evidence="4" id="KW-1003">Cell membrane</keyword>
<dbReference type="GO" id="GO:0000155">
    <property type="term" value="F:phosphorelay sensor kinase activity"/>
    <property type="evidence" value="ECO:0007669"/>
    <property type="project" value="InterPro"/>
</dbReference>
<dbReference type="CDD" id="cd00130">
    <property type="entry name" value="PAS"/>
    <property type="match status" value="1"/>
</dbReference>
<evidence type="ECO:0000256" key="12">
    <source>
        <dbReference type="SAM" id="Phobius"/>
    </source>
</evidence>
<dbReference type="SMART" id="SM00388">
    <property type="entry name" value="HisKA"/>
    <property type="match status" value="1"/>
</dbReference>
<evidence type="ECO:0000256" key="6">
    <source>
        <dbReference type="ARBA" id="ARBA00022679"/>
    </source>
</evidence>
<dbReference type="InterPro" id="IPR013767">
    <property type="entry name" value="PAS_fold"/>
</dbReference>
<organism evidence="17 18">
    <name type="scientific">Fonticella tunisiensis</name>
    <dbReference type="NCBI Taxonomy" id="1096341"/>
    <lineage>
        <taxon>Bacteria</taxon>
        <taxon>Bacillati</taxon>
        <taxon>Bacillota</taxon>
        <taxon>Clostridia</taxon>
        <taxon>Eubacteriales</taxon>
        <taxon>Clostridiaceae</taxon>
        <taxon>Fonticella</taxon>
    </lineage>
</organism>
<dbReference type="SUPFAM" id="SSF47384">
    <property type="entry name" value="Homodimeric domain of signal transducing histidine kinase"/>
    <property type="match status" value="1"/>
</dbReference>
<evidence type="ECO:0000259" key="14">
    <source>
        <dbReference type="PROSITE" id="PS50112"/>
    </source>
</evidence>
<feature type="domain" description="PAS" evidence="14">
    <location>
        <begin position="266"/>
        <end position="314"/>
    </location>
</feature>
<dbReference type="SUPFAM" id="SSF55785">
    <property type="entry name" value="PYP-like sensor domain (PAS domain)"/>
    <property type="match status" value="1"/>
</dbReference>
<dbReference type="InterPro" id="IPR000014">
    <property type="entry name" value="PAS"/>
</dbReference>
<dbReference type="InterPro" id="IPR005467">
    <property type="entry name" value="His_kinase_dom"/>
</dbReference>
<dbReference type="GO" id="GO:0006355">
    <property type="term" value="P:regulation of DNA-templated transcription"/>
    <property type="evidence" value="ECO:0007669"/>
    <property type="project" value="InterPro"/>
</dbReference>
<comment type="caution">
    <text evidence="17">The sequence shown here is derived from an EMBL/GenBank/DDBJ whole genome shotgun (WGS) entry which is preliminary data.</text>
</comment>
<dbReference type="InterPro" id="IPR004358">
    <property type="entry name" value="Sig_transdc_His_kin-like_C"/>
</dbReference>
<dbReference type="CDD" id="cd00082">
    <property type="entry name" value="HisKA"/>
    <property type="match status" value="1"/>
</dbReference>
<dbReference type="Pfam" id="PF12729">
    <property type="entry name" value="4HB_MCP_1"/>
    <property type="match status" value="1"/>
</dbReference>
<dbReference type="InterPro" id="IPR035965">
    <property type="entry name" value="PAS-like_dom_sf"/>
</dbReference>
<dbReference type="OrthoDB" id="9813151at2"/>
<evidence type="ECO:0000256" key="2">
    <source>
        <dbReference type="ARBA" id="ARBA00004236"/>
    </source>
</evidence>
<dbReference type="GO" id="GO:0005524">
    <property type="term" value="F:ATP binding"/>
    <property type="evidence" value="ECO:0007669"/>
    <property type="project" value="UniProtKB-KW"/>
</dbReference>
<dbReference type="InterPro" id="IPR036097">
    <property type="entry name" value="HisK_dim/P_sf"/>
</dbReference>
<feature type="transmembrane region" description="Helical" evidence="12">
    <location>
        <begin position="12"/>
        <end position="32"/>
    </location>
</feature>
<evidence type="ECO:0000313" key="18">
    <source>
        <dbReference type="Proteomes" id="UP000295325"/>
    </source>
</evidence>
<evidence type="ECO:0000259" key="15">
    <source>
        <dbReference type="PROSITE" id="PS50113"/>
    </source>
</evidence>
<dbReference type="GO" id="GO:0005886">
    <property type="term" value="C:plasma membrane"/>
    <property type="evidence" value="ECO:0007669"/>
    <property type="project" value="UniProtKB-SubCell"/>
</dbReference>
<feature type="domain" description="Histidine kinase" evidence="13">
    <location>
        <begin position="393"/>
        <end position="611"/>
    </location>
</feature>
<dbReference type="InterPro" id="IPR003661">
    <property type="entry name" value="HisK_dim/P_dom"/>
</dbReference>
<dbReference type="Pfam" id="PF00672">
    <property type="entry name" value="HAMP"/>
    <property type="match status" value="1"/>
</dbReference>
<keyword evidence="8" id="KW-0418">Kinase</keyword>
<dbReference type="PANTHER" id="PTHR42878:SF12">
    <property type="entry name" value="SENSOR HISTIDINE KINASE YCBM"/>
    <property type="match status" value="1"/>
</dbReference>
<keyword evidence="12" id="KW-1133">Transmembrane helix</keyword>
<keyword evidence="7" id="KW-0547">Nucleotide-binding</keyword>
<dbReference type="SMART" id="SM00091">
    <property type="entry name" value="PAS"/>
    <property type="match status" value="1"/>
</dbReference>
<feature type="domain" description="PAC" evidence="15">
    <location>
        <begin position="337"/>
        <end position="389"/>
    </location>
</feature>
<comment type="subcellular location">
    <subcellularLocation>
        <location evidence="2">Cell membrane</location>
    </subcellularLocation>
</comment>
<dbReference type="Gene3D" id="1.10.287.130">
    <property type="match status" value="1"/>
</dbReference>
<evidence type="ECO:0000259" key="13">
    <source>
        <dbReference type="PROSITE" id="PS50109"/>
    </source>
</evidence>
<evidence type="ECO:0000256" key="3">
    <source>
        <dbReference type="ARBA" id="ARBA00012438"/>
    </source>
</evidence>
<dbReference type="NCBIfam" id="TIGR00229">
    <property type="entry name" value="sensory_box"/>
    <property type="match status" value="1"/>
</dbReference>
<evidence type="ECO:0000256" key="9">
    <source>
        <dbReference type="ARBA" id="ARBA00022840"/>
    </source>
</evidence>
<dbReference type="InterPro" id="IPR050351">
    <property type="entry name" value="BphY/WalK/GraS-like"/>
</dbReference>
<dbReference type="Pfam" id="PF00989">
    <property type="entry name" value="PAS"/>
    <property type="match status" value="1"/>
</dbReference>
<keyword evidence="11 12" id="KW-0472">Membrane</keyword>